<dbReference type="InterPro" id="IPR054828">
    <property type="entry name" value="Vit_B12_bind_prot"/>
</dbReference>
<comment type="similarity">
    <text evidence="1">Belongs to the bacterial solute-binding protein 8 family.</text>
</comment>
<dbReference type="FunFam" id="3.40.50.1980:FF:000035">
    <property type="entry name" value="Iron ABC transporter substrate-binding protein"/>
    <property type="match status" value="1"/>
</dbReference>
<dbReference type="AlphaFoldDB" id="A0A1W7AEC8"/>
<dbReference type="SUPFAM" id="SSF53807">
    <property type="entry name" value="Helical backbone' metal receptor"/>
    <property type="match status" value="1"/>
</dbReference>
<dbReference type="STRING" id="1855823.MCCS_23630"/>
<evidence type="ECO:0000256" key="3">
    <source>
        <dbReference type="SAM" id="SignalP"/>
    </source>
</evidence>
<dbReference type="InterPro" id="IPR050902">
    <property type="entry name" value="ABC_Transporter_SBP"/>
</dbReference>
<reference evidence="5 6" key="1">
    <citation type="journal article" date="2017" name="Int. J. Syst. Evol. Microbiol.">
        <title>Macrococcus canis sp. nov., a skin bacterium associated with infections in dogs.</title>
        <authorList>
            <person name="Gobeli Brawand S."/>
            <person name="Cotting K."/>
            <person name="Gomez-Sanz E."/>
            <person name="Collaud A."/>
            <person name="Thomann A."/>
            <person name="Brodard I."/>
            <person name="Rodriguez-Campos S."/>
            <person name="Strauss C."/>
            <person name="Perreten V."/>
        </authorList>
    </citation>
    <scope>NUCLEOTIDE SEQUENCE [LARGE SCALE GENOMIC DNA]</scope>
    <source>
        <strain evidence="5 6">KM45013</strain>
    </source>
</reference>
<dbReference type="GO" id="GO:0071281">
    <property type="term" value="P:cellular response to iron ion"/>
    <property type="evidence" value="ECO:0007669"/>
    <property type="project" value="TreeGrafter"/>
</dbReference>
<evidence type="ECO:0000256" key="1">
    <source>
        <dbReference type="ARBA" id="ARBA00008814"/>
    </source>
</evidence>
<keyword evidence="2 3" id="KW-0732">Signal</keyword>
<dbReference type="Pfam" id="PF01497">
    <property type="entry name" value="Peripla_BP_2"/>
    <property type="match status" value="1"/>
</dbReference>
<feature type="chain" id="PRO_5039595002" evidence="3">
    <location>
        <begin position="22"/>
        <end position="281"/>
    </location>
</feature>
<sequence>MKRILTLLMTLFLLTGCTGQTNETTEERIISLMPSNTEILYALGMGDEMVGVSTVDDYPKAVEHVEKFDAMQLNYEALLKAKPTLIFAHESMTSQEKLLKRLSDKGIKVVTVKDAQNFDEMYASIDQIGKAVHKEKEADQLEAKIKEDIKQVIDKYHKKLSGKKVLVEVSPAPEIYTGGKGTMFDDMIHQLGSVNVFHDINGWQPVNSEAIIKRNPDVIIATSDLSDEVYKASVEKRGGFSNLNAVKHGAVYTIDADAISRPGPRIAQGLKELAETIDDAQ</sequence>
<dbReference type="Proteomes" id="UP000194154">
    <property type="component" value="Chromosome"/>
</dbReference>
<name>A0A1W7AEC8_9STAP</name>
<dbReference type="KEGG" id="mcak:MCCS_23630"/>
<dbReference type="PANTHER" id="PTHR30535:SF34">
    <property type="entry name" value="MOLYBDATE-BINDING PROTEIN MOLA"/>
    <property type="match status" value="1"/>
</dbReference>
<dbReference type="RefSeq" id="WP_086043459.1">
    <property type="nucleotide sequence ID" value="NZ_CBCRZA010000008.1"/>
</dbReference>
<feature type="signal peptide" evidence="3">
    <location>
        <begin position="1"/>
        <end position="21"/>
    </location>
</feature>
<dbReference type="PROSITE" id="PS50983">
    <property type="entry name" value="FE_B12_PBP"/>
    <property type="match status" value="1"/>
</dbReference>
<dbReference type="GeneID" id="35296434"/>
<feature type="domain" description="Fe/B12 periplasmic-binding" evidence="4">
    <location>
        <begin position="28"/>
        <end position="281"/>
    </location>
</feature>
<dbReference type="Gene3D" id="3.40.50.1980">
    <property type="entry name" value="Nitrogenase molybdenum iron protein domain"/>
    <property type="match status" value="2"/>
</dbReference>
<accession>A0A1W7AEC8</accession>
<dbReference type="InterPro" id="IPR002491">
    <property type="entry name" value="ABC_transptr_periplasmic_BD"/>
</dbReference>
<proteinExistence type="inferred from homology"/>
<protein>
    <submittedName>
        <fullName evidence="5">Hemin-binding periplasmic protein HmuT</fullName>
    </submittedName>
</protein>
<gene>
    <name evidence="5" type="primary">hmuT</name>
    <name evidence="5" type="ORF">MCCS_23630</name>
</gene>
<evidence type="ECO:0000259" key="4">
    <source>
        <dbReference type="PROSITE" id="PS50983"/>
    </source>
</evidence>
<dbReference type="PROSITE" id="PS51257">
    <property type="entry name" value="PROKAR_LIPOPROTEIN"/>
    <property type="match status" value="1"/>
</dbReference>
<evidence type="ECO:0000313" key="6">
    <source>
        <dbReference type="Proteomes" id="UP000194154"/>
    </source>
</evidence>
<evidence type="ECO:0000256" key="2">
    <source>
        <dbReference type="ARBA" id="ARBA00022729"/>
    </source>
</evidence>
<keyword evidence="6" id="KW-1185">Reference proteome</keyword>
<organism evidence="5 6">
    <name type="scientific">Macrococcoides canis</name>
    <dbReference type="NCBI Taxonomy" id="1855823"/>
    <lineage>
        <taxon>Bacteria</taxon>
        <taxon>Bacillati</taxon>
        <taxon>Bacillota</taxon>
        <taxon>Bacilli</taxon>
        <taxon>Bacillales</taxon>
        <taxon>Staphylococcaceae</taxon>
        <taxon>Macrococcoides</taxon>
    </lineage>
</organism>
<dbReference type="OrthoDB" id="9816357at2"/>
<evidence type="ECO:0000313" key="5">
    <source>
        <dbReference type="EMBL" id="ARQ07942.1"/>
    </source>
</evidence>
<dbReference type="PANTHER" id="PTHR30535">
    <property type="entry name" value="VITAMIN B12-BINDING PROTEIN"/>
    <property type="match status" value="1"/>
</dbReference>
<dbReference type="CDD" id="cd01143">
    <property type="entry name" value="YvrC"/>
    <property type="match status" value="1"/>
</dbReference>
<dbReference type="NCBIfam" id="NF038402">
    <property type="entry name" value="TroA_like"/>
    <property type="match status" value="1"/>
</dbReference>
<dbReference type="EMBL" id="CP021059">
    <property type="protein sequence ID" value="ARQ07942.1"/>
    <property type="molecule type" value="Genomic_DNA"/>
</dbReference>